<dbReference type="InterPro" id="IPR032718">
    <property type="entry name" value="PGBD4_Znf_C"/>
</dbReference>
<dbReference type="AlphaFoldDB" id="A0AA88YD98"/>
<keyword evidence="3" id="KW-1185">Reference proteome</keyword>
<reference evidence="2" key="1">
    <citation type="submission" date="2019-08" db="EMBL/GenBank/DDBJ databases">
        <title>The improved chromosome-level genome for the pearl oyster Pinctada fucata martensii using PacBio sequencing and Hi-C.</title>
        <authorList>
            <person name="Zheng Z."/>
        </authorList>
    </citation>
    <scope>NUCLEOTIDE SEQUENCE</scope>
    <source>
        <strain evidence="2">ZZ-2019</strain>
        <tissue evidence="2">Adductor muscle</tissue>
    </source>
</reference>
<evidence type="ECO:0000313" key="2">
    <source>
        <dbReference type="EMBL" id="KAK3103192.1"/>
    </source>
</evidence>
<dbReference type="EMBL" id="VSWD01000005">
    <property type="protein sequence ID" value="KAK3103192.1"/>
    <property type="molecule type" value="Genomic_DNA"/>
</dbReference>
<dbReference type="Proteomes" id="UP001186944">
    <property type="component" value="Unassembled WGS sequence"/>
</dbReference>
<name>A0AA88YD98_PINIB</name>
<organism evidence="2 3">
    <name type="scientific">Pinctada imbricata</name>
    <name type="common">Atlantic pearl-oyster</name>
    <name type="synonym">Pinctada martensii</name>
    <dbReference type="NCBI Taxonomy" id="66713"/>
    <lineage>
        <taxon>Eukaryota</taxon>
        <taxon>Metazoa</taxon>
        <taxon>Spiralia</taxon>
        <taxon>Lophotrochozoa</taxon>
        <taxon>Mollusca</taxon>
        <taxon>Bivalvia</taxon>
        <taxon>Autobranchia</taxon>
        <taxon>Pteriomorphia</taxon>
        <taxon>Pterioida</taxon>
        <taxon>Pterioidea</taxon>
        <taxon>Pteriidae</taxon>
        <taxon>Pinctada</taxon>
    </lineage>
</organism>
<comment type="caution">
    <text evidence="2">The sequence shown here is derived from an EMBL/GenBank/DDBJ whole genome shotgun (WGS) entry which is preliminary data.</text>
</comment>
<protein>
    <recommendedName>
        <fullName evidence="1">PiggyBac transposable element-derived protein 4 C-terminal zinc-finger domain-containing protein</fullName>
    </recommendedName>
</protein>
<evidence type="ECO:0000313" key="3">
    <source>
        <dbReference type="Proteomes" id="UP001186944"/>
    </source>
</evidence>
<proteinExistence type="predicted"/>
<sequence length="96" mass="11419">MVIPASNVNYPPNPDIEIYPEDFWEELRSHRIVSVEGKKQRICQYCRSKGVRYESGSIIITRHKCETCQVPLCKGRKNCFVKFHWEFRNLTKMKQV</sequence>
<evidence type="ECO:0000259" key="1">
    <source>
        <dbReference type="Pfam" id="PF13842"/>
    </source>
</evidence>
<gene>
    <name evidence="2" type="ORF">FSP39_017224</name>
</gene>
<feature type="domain" description="PiggyBac transposable element-derived protein 4 C-terminal zinc-finger" evidence="1">
    <location>
        <begin position="29"/>
        <end position="84"/>
    </location>
</feature>
<accession>A0AA88YD98</accession>
<dbReference type="Pfam" id="PF13842">
    <property type="entry name" value="zf-Tnp_2"/>
    <property type="match status" value="1"/>
</dbReference>